<dbReference type="CDD" id="cd00118">
    <property type="entry name" value="LysM"/>
    <property type="match status" value="2"/>
</dbReference>
<feature type="compositionally biased region" description="Low complexity" evidence="2">
    <location>
        <begin position="218"/>
        <end position="254"/>
    </location>
</feature>
<dbReference type="Proteomes" id="UP000761264">
    <property type="component" value="Unassembled WGS sequence"/>
</dbReference>
<evidence type="ECO:0000313" key="5">
    <source>
        <dbReference type="EMBL" id="NIA67547.1"/>
    </source>
</evidence>
<accession>A0A967EUU4</accession>
<dbReference type="Pfam" id="PF01476">
    <property type="entry name" value="LysM"/>
    <property type="match status" value="2"/>
</dbReference>
<dbReference type="PROSITE" id="PS51782">
    <property type="entry name" value="LYSM"/>
    <property type="match status" value="2"/>
</dbReference>
<feature type="region of interest" description="Disordered" evidence="2">
    <location>
        <begin position="218"/>
        <end position="292"/>
    </location>
</feature>
<feature type="domain" description="LysM" evidence="4">
    <location>
        <begin position="121"/>
        <end position="165"/>
    </location>
</feature>
<dbReference type="GO" id="GO:0004222">
    <property type="term" value="F:metalloendopeptidase activity"/>
    <property type="evidence" value="ECO:0007669"/>
    <property type="project" value="TreeGrafter"/>
</dbReference>
<dbReference type="PROSITE" id="PS51257">
    <property type="entry name" value="PROKAR_LIPOPROTEIN"/>
    <property type="match status" value="1"/>
</dbReference>
<feature type="compositionally biased region" description="Low complexity" evidence="2">
    <location>
        <begin position="261"/>
        <end position="270"/>
    </location>
</feature>
<dbReference type="SUPFAM" id="SSF54106">
    <property type="entry name" value="LysM domain"/>
    <property type="match status" value="1"/>
</dbReference>
<dbReference type="Gene3D" id="3.10.350.10">
    <property type="entry name" value="LysM domain"/>
    <property type="match status" value="2"/>
</dbReference>
<dbReference type="PANTHER" id="PTHR21666">
    <property type="entry name" value="PEPTIDASE-RELATED"/>
    <property type="match status" value="1"/>
</dbReference>
<keyword evidence="6" id="KW-1185">Reference proteome</keyword>
<comment type="similarity">
    <text evidence="1">Belongs to the E.coli NlpD/Haemophilus LppB family.</text>
</comment>
<dbReference type="InterPro" id="IPR036779">
    <property type="entry name" value="LysM_dom_sf"/>
</dbReference>
<dbReference type="InterPro" id="IPR050570">
    <property type="entry name" value="Cell_wall_metabolism_enzyme"/>
</dbReference>
<feature type="compositionally biased region" description="Pro residues" evidence="2">
    <location>
        <begin position="34"/>
        <end position="48"/>
    </location>
</feature>
<dbReference type="Pfam" id="PF01551">
    <property type="entry name" value="Peptidase_M23"/>
    <property type="match status" value="1"/>
</dbReference>
<dbReference type="PANTHER" id="PTHR21666:SF263">
    <property type="entry name" value="MUREIN HYDROLASE ACTIVATOR NLPD"/>
    <property type="match status" value="1"/>
</dbReference>
<dbReference type="InterPro" id="IPR011055">
    <property type="entry name" value="Dup_hybrid_motif"/>
</dbReference>
<dbReference type="SUPFAM" id="SSF51261">
    <property type="entry name" value="Duplicated hybrid motif"/>
    <property type="match status" value="1"/>
</dbReference>
<reference evidence="5" key="1">
    <citation type="submission" date="2020-03" db="EMBL/GenBank/DDBJ databases">
        <title>Genome of Pelagibius litoralis DSM 21314T.</title>
        <authorList>
            <person name="Wang G."/>
        </authorList>
    </citation>
    <scope>NUCLEOTIDE SEQUENCE</scope>
    <source>
        <strain evidence="5">DSM 21314</strain>
    </source>
</reference>
<keyword evidence="3" id="KW-0732">Signal</keyword>
<evidence type="ECO:0000313" key="6">
    <source>
        <dbReference type="Proteomes" id="UP000761264"/>
    </source>
</evidence>
<feature type="domain" description="LysM" evidence="4">
    <location>
        <begin position="169"/>
        <end position="213"/>
    </location>
</feature>
<dbReference type="AlphaFoldDB" id="A0A967EUU4"/>
<proteinExistence type="inferred from homology"/>
<dbReference type="RefSeq" id="WP_167221215.1">
    <property type="nucleotide sequence ID" value="NZ_JAAQPH010000002.1"/>
</dbReference>
<evidence type="ECO:0000256" key="2">
    <source>
        <dbReference type="SAM" id="MobiDB-lite"/>
    </source>
</evidence>
<dbReference type="InterPro" id="IPR018392">
    <property type="entry name" value="LysM"/>
</dbReference>
<dbReference type="CDD" id="cd12797">
    <property type="entry name" value="M23_peptidase"/>
    <property type="match status" value="1"/>
</dbReference>
<dbReference type="Gene3D" id="2.70.70.10">
    <property type="entry name" value="Glucose Permease (Domain IIA)"/>
    <property type="match status" value="1"/>
</dbReference>
<name>A0A967EUU4_9PROT</name>
<evidence type="ECO:0000256" key="1">
    <source>
        <dbReference type="ARBA" id="ARBA00038420"/>
    </source>
</evidence>
<protein>
    <submittedName>
        <fullName evidence="5">LysM peptidoglycan-binding domain-containing M23 family metallopeptidase</fullName>
    </submittedName>
</protein>
<sequence length="425" mass="44451">MKPRSLLVLGSLAVLLSGCLATPVYRDANYQTPRDPPQLPQRKPPPPENFAAWGDVVETAAAPVSDFRPSGDNVTVESLAPLGEPQPVQQASIQQAQIQQAAPRQAQLQPASQVAAIPADGRYVVAKGDSLYGIARRFGLPIRAVIDANGLQPPYQLTLGQTLTVPQAQIHEVAPGDTIFNIARRYDVDRSELVRLNGIEAPYTIPLGQKLILPQSGGSAGATAVATAPQARPVTKGAAGKTAPTASAPQTAAVPKPPAARPTAPGATVAEPVVARPGPIGKPPPRTKSTFLWPVQGPVLSSYGGKKSGEHNDGINIAAPRGTPVRAAENGVIAYAGEELKGFGKLLLIKHADGWITAYAHNERLLVVQGDVVKRGQTIARVGSSGSVDRPQLHFEVRRGTRAVNPETMMGPRPATAAKPAAATN</sequence>
<dbReference type="SMART" id="SM00257">
    <property type="entry name" value="LysM"/>
    <property type="match status" value="2"/>
</dbReference>
<evidence type="ECO:0000256" key="3">
    <source>
        <dbReference type="SAM" id="SignalP"/>
    </source>
</evidence>
<dbReference type="InterPro" id="IPR016047">
    <property type="entry name" value="M23ase_b-sheet_dom"/>
</dbReference>
<feature type="compositionally biased region" description="Low complexity" evidence="2">
    <location>
        <begin position="414"/>
        <end position="425"/>
    </location>
</feature>
<organism evidence="5 6">
    <name type="scientific">Pelagibius litoralis</name>
    <dbReference type="NCBI Taxonomy" id="374515"/>
    <lineage>
        <taxon>Bacteria</taxon>
        <taxon>Pseudomonadati</taxon>
        <taxon>Pseudomonadota</taxon>
        <taxon>Alphaproteobacteria</taxon>
        <taxon>Rhodospirillales</taxon>
        <taxon>Rhodovibrionaceae</taxon>
        <taxon>Pelagibius</taxon>
    </lineage>
</organism>
<feature type="chain" id="PRO_5037377535" evidence="3">
    <location>
        <begin position="27"/>
        <end position="425"/>
    </location>
</feature>
<feature type="signal peptide" evidence="3">
    <location>
        <begin position="1"/>
        <end position="26"/>
    </location>
</feature>
<feature type="region of interest" description="Disordered" evidence="2">
    <location>
        <begin position="405"/>
        <end position="425"/>
    </location>
</feature>
<gene>
    <name evidence="5" type="ORF">HBA54_02985</name>
</gene>
<feature type="region of interest" description="Disordered" evidence="2">
    <location>
        <begin position="29"/>
        <end position="49"/>
    </location>
</feature>
<evidence type="ECO:0000259" key="4">
    <source>
        <dbReference type="PROSITE" id="PS51782"/>
    </source>
</evidence>
<comment type="caution">
    <text evidence="5">The sequence shown here is derived from an EMBL/GenBank/DDBJ whole genome shotgun (WGS) entry which is preliminary data.</text>
</comment>
<dbReference type="EMBL" id="JAAQPH010000002">
    <property type="protein sequence ID" value="NIA67547.1"/>
    <property type="molecule type" value="Genomic_DNA"/>
</dbReference>